<dbReference type="PANTHER" id="PTHR46551">
    <property type="entry name" value="SAP DOMAIN-CONTAINING RIBONUCLEOPROTEIN"/>
    <property type="match status" value="1"/>
</dbReference>
<evidence type="ECO:0000313" key="5">
    <source>
        <dbReference type="EMBL" id="KAL0276885.1"/>
    </source>
</evidence>
<dbReference type="GO" id="GO:0016973">
    <property type="term" value="P:poly(A)+ mRNA export from nucleus"/>
    <property type="evidence" value="ECO:0007669"/>
    <property type="project" value="TreeGrafter"/>
</dbReference>
<keyword evidence="1" id="KW-0597">Phosphoprotein</keyword>
<feature type="domain" description="SAP" evidence="4">
    <location>
        <begin position="12"/>
        <end position="46"/>
    </location>
</feature>
<reference evidence="5" key="1">
    <citation type="journal article" date="2024" name="Gigascience">
        <title>Chromosome-level genome of the poultry shaft louse Menopon gallinae provides insight into the host-switching and adaptive evolution of parasitic lice.</title>
        <authorList>
            <person name="Xu Y."/>
            <person name="Ma L."/>
            <person name="Liu S."/>
            <person name="Liang Y."/>
            <person name="Liu Q."/>
            <person name="He Z."/>
            <person name="Tian L."/>
            <person name="Duan Y."/>
            <person name="Cai W."/>
            <person name="Li H."/>
            <person name="Song F."/>
        </authorList>
    </citation>
    <scope>NUCLEOTIDE SEQUENCE</scope>
    <source>
        <strain evidence="5">Cailab_2023a</strain>
    </source>
</reference>
<gene>
    <name evidence="5" type="ORF">PYX00_004353</name>
</gene>
<dbReference type="InterPro" id="IPR036361">
    <property type="entry name" value="SAP_dom_sf"/>
</dbReference>
<dbReference type="GO" id="GO:0005634">
    <property type="term" value="C:nucleus"/>
    <property type="evidence" value="ECO:0007669"/>
    <property type="project" value="TreeGrafter"/>
</dbReference>
<dbReference type="SMART" id="SM00513">
    <property type="entry name" value="SAP"/>
    <property type="match status" value="1"/>
</dbReference>
<comment type="similarity">
    <text evidence="2">Belongs to the SAP domain-containing ribonucleoprotein family.</text>
</comment>
<feature type="compositionally biased region" description="Basic residues" evidence="3">
    <location>
        <begin position="266"/>
        <end position="276"/>
    </location>
</feature>
<feature type="compositionally biased region" description="Basic and acidic residues" evidence="3">
    <location>
        <begin position="127"/>
        <end position="148"/>
    </location>
</feature>
<name>A0AAW2I4B1_9NEOP</name>
<dbReference type="SUPFAM" id="SSF68906">
    <property type="entry name" value="SAP domain"/>
    <property type="match status" value="1"/>
</dbReference>
<dbReference type="PROSITE" id="PS50800">
    <property type="entry name" value="SAP"/>
    <property type="match status" value="1"/>
</dbReference>
<evidence type="ECO:0000256" key="2">
    <source>
        <dbReference type="ARBA" id="ARBA00046328"/>
    </source>
</evidence>
<feature type="region of interest" description="Disordered" evidence="3">
    <location>
        <begin position="245"/>
        <end position="276"/>
    </location>
</feature>
<dbReference type="EMBL" id="JARGDH010000002">
    <property type="protein sequence ID" value="KAL0276885.1"/>
    <property type="molecule type" value="Genomic_DNA"/>
</dbReference>
<sequence length="276" mass="30599">MSFSISDRDLDLSKWKVADLKKELKLRGLSVEGKKNDLVVRLQLALGGSSVLDDAASDQDDLLDEDVLMDEADPLEDSDLIKSDTLETEHEVKLSSADLKRKSSDNGVSEKQAPSKKIILNRNFVSVKKDDKTEGKENKTNSDAEETQKMNVVKVGSLTPQERLERRAAKFGVAVSNEAKKEARAARFGLNTSGGKIGGSVGTNIEVLKKRAERFGTTLPGSILEKAEIEERKKKREERFGKVEVLPSTFKGKPNPRLSAAEQKKQMRAQRFKLNT</sequence>
<dbReference type="Pfam" id="PF02037">
    <property type="entry name" value="SAP"/>
    <property type="match status" value="1"/>
</dbReference>
<comment type="caution">
    <text evidence="5">The sequence shown here is derived from an EMBL/GenBank/DDBJ whole genome shotgun (WGS) entry which is preliminary data.</text>
</comment>
<dbReference type="PANTHER" id="PTHR46551:SF1">
    <property type="entry name" value="SAP DOMAIN-CONTAINING RIBONUCLEOPROTEIN"/>
    <property type="match status" value="1"/>
</dbReference>
<proteinExistence type="inferred from homology"/>
<organism evidence="5">
    <name type="scientific">Menopon gallinae</name>
    <name type="common">poultry shaft louse</name>
    <dbReference type="NCBI Taxonomy" id="328185"/>
    <lineage>
        <taxon>Eukaryota</taxon>
        <taxon>Metazoa</taxon>
        <taxon>Ecdysozoa</taxon>
        <taxon>Arthropoda</taxon>
        <taxon>Hexapoda</taxon>
        <taxon>Insecta</taxon>
        <taxon>Pterygota</taxon>
        <taxon>Neoptera</taxon>
        <taxon>Paraneoptera</taxon>
        <taxon>Psocodea</taxon>
        <taxon>Troctomorpha</taxon>
        <taxon>Phthiraptera</taxon>
        <taxon>Amblycera</taxon>
        <taxon>Menoponidae</taxon>
        <taxon>Menopon</taxon>
    </lineage>
</organism>
<dbReference type="InterPro" id="IPR003034">
    <property type="entry name" value="SAP_dom"/>
</dbReference>
<accession>A0AAW2I4B1</accession>
<protein>
    <recommendedName>
        <fullName evidence="4">SAP domain-containing protein</fullName>
    </recommendedName>
</protein>
<evidence type="ECO:0000256" key="1">
    <source>
        <dbReference type="ARBA" id="ARBA00022553"/>
    </source>
</evidence>
<dbReference type="InterPro" id="IPR052240">
    <property type="entry name" value="SAP_domain_ribonucleoprotein"/>
</dbReference>
<evidence type="ECO:0000259" key="4">
    <source>
        <dbReference type="PROSITE" id="PS50800"/>
    </source>
</evidence>
<dbReference type="Gene3D" id="1.10.720.30">
    <property type="entry name" value="SAP domain"/>
    <property type="match status" value="1"/>
</dbReference>
<feature type="region of interest" description="Disordered" evidence="3">
    <location>
        <begin position="74"/>
        <end position="150"/>
    </location>
</feature>
<dbReference type="AlphaFoldDB" id="A0AAW2I4B1"/>
<feature type="compositionally biased region" description="Basic and acidic residues" evidence="3">
    <location>
        <begin position="79"/>
        <end position="104"/>
    </location>
</feature>
<evidence type="ECO:0000256" key="3">
    <source>
        <dbReference type="SAM" id="MobiDB-lite"/>
    </source>
</evidence>